<evidence type="ECO:0000256" key="16">
    <source>
        <dbReference type="HAMAP-Rule" id="MF_03047"/>
    </source>
</evidence>
<dbReference type="GO" id="GO:0022857">
    <property type="term" value="F:transmembrane transporter activity"/>
    <property type="evidence" value="ECO:0007669"/>
    <property type="project" value="InterPro"/>
</dbReference>
<feature type="transmembrane region" description="Helical" evidence="19">
    <location>
        <begin position="251"/>
        <end position="269"/>
    </location>
</feature>
<keyword evidence="9 19" id="KW-1133">Transmembrane helix</keyword>
<keyword evidence="22" id="KW-1185">Reference proteome</keyword>
<dbReference type="FunFam" id="1.20.1250.20:FF:000223">
    <property type="entry name" value="Major facilitator superfamily domain-containing protein"/>
    <property type="match status" value="1"/>
</dbReference>
<dbReference type="Gene3D" id="3.30.160.60">
    <property type="entry name" value="Classic Zinc Finger"/>
    <property type="match status" value="1"/>
</dbReference>
<dbReference type="Proteomes" id="UP000075920">
    <property type="component" value="Unassembled WGS sequence"/>
</dbReference>
<dbReference type="PANTHER" id="PTHR23504:SF31">
    <property type="entry name" value="MAJOR FACILITATOR SUPERFAMILY DOMAIN-CONTAINING PROTEIN 10"/>
    <property type="match status" value="1"/>
</dbReference>
<evidence type="ECO:0000256" key="8">
    <source>
        <dbReference type="ARBA" id="ARBA00022853"/>
    </source>
</evidence>
<evidence type="ECO:0000256" key="18">
    <source>
        <dbReference type="SAM" id="MobiDB-lite"/>
    </source>
</evidence>
<evidence type="ECO:0000256" key="7">
    <source>
        <dbReference type="ARBA" id="ARBA00022833"/>
    </source>
</evidence>
<evidence type="ECO:0000313" key="21">
    <source>
        <dbReference type="EnsemblMetazoa" id="AMIN000570-PA"/>
    </source>
</evidence>
<keyword evidence="10 16" id="KW-0805">Transcription regulation</keyword>
<dbReference type="Gene3D" id="1.20.1250.20">
    <property type="entry name" value="MFS general substrate transporter like domains"/>
    <property type="match status" value="1"/>
</dbReference>
<dbReference type="AlphaFoldDB" id="A0A182VR85"/>
<keyword evidence="8 16" id="KW-0156">Chromatin regulator</keyword>
<dbReference type="CDD" id="cd17389">
    <property type="entry name" value="MFS_MFSD10"/>
    <property type="match status" value="1"/>
</dbReference>
<dbReference type="STRING" id="112268.A0A182VR85"/>
<dbReference type="GO" id="GO:0000124">
    <property type="term" value="C:SAGA complex"/>
    <property type="evidence" value="ECO:0007669"/>
    <property type="project" value="UniProtKB-UniRule"/>
</dbReference>
<reference evidence="21" key="2">
    <citation type="submission" date="2020-05" db="UniProtKB">
        <authorList>
            <consortium name="EnsemblMetazoa"/>
        </authorList>
    </citation>
    <scope>IDENTIFICATION</scope>
    <source>
        <strain evidence="21">MINIMUS1</strain>
    </source>
</reference>
<gene>
    <name evidence="16" type="primary">Sgf11</name>
</gene>
<dbReference type="PROSITE" id="PS50850">
    <property type="entry name" value="MFS"/>
    <property type="match status" value="1"/>
</dbReference>
<feature type="transmembrane region" description="Helical" evidence="19">
    <location>
        <begin position="815"/>
        <end position="832"/>
    </location>
</feature>
<dbReference type="GO" id="GO:0003713">
    <property type="term" value="F:transcription coactivator activity"/>
    <property type="evidence" value="ECO:0007669"/>
    <property type="project" value="UniProtKB-UniRule"/>
</dbReference>
<feature type="zinc finger region" description="SGF11-type" evidence="16">
    <location>
        <begin position="74"/>
        <end position="95"/>
    </location>
</feature>
<dbReference type="GO" id="GO:0006325">
    <property type="term" value="P:chromatin organization"/>
    <property type="evidence" value="ECO:0007669"/>
    <property type="project" value="UniProtKB-KW"/>
</dbReference>
<comment type="domain">
    <text evidence="16">The long N-terminal helix forms part of the 'assembly lobe' of the SAGA deubiquitination module.</text>
</comment>
<feature type="transmembrane region" description="Helical" evidence="19">
    <location>
        <begin position="589"/>
        <end position="606"/>
    </location>
</feature>
<evidence type="ECO:0000256" key="19">
    <source>
        <dbReference type="SAM" id="Phobius"/>
    </source>
</evidence>
<keyword evidence="14 16" id="KW-0539">Nucleus</keyword>
<dbReference type="Pfam" id="PF07690">
    <property type="entry name" value="MFS_1"/>
    <property type="match status" value="1"/>
</dbReference>
<dbReference type="PANTHER" id="PTHR23504">
    <property type="entry name" value="MAJOR FACILITATOR SUPERFAMILY DOMAIN-CONTAINING PROTEIN 10"/>
    <property type="match status" value="1"/>
</dbReference>
<dbReference type="InterPro" id="IPR020846">
    <property type="entry name" value="MFS_dom"/>
</dbReference>
<feature type="region of interest" description="Disordered" evidence="18">
    <location>
        <begin position="116"/>
        <end position="139"/>
    </location>
</feature>
<evidence type="ECO:0000256" key="4">
    <source>
        <dbReference type="ARBA" id="ARBA00022692"/>
    </source>
</evidence>
<evidence type="ECO:0000313" key="22">
    <source>
        <dbReference type="Proteomes" id="UP000075920"/>
    </source>
</evidence>
<feature type="transmembrane region" description="Helical" evidence="19">
    <location>
        <begin position="612"/>
        <end position="634"/>
    </location>
</feature>
<dbReference type="InterPro" id="IPR013246">
    <property type="entry name" value="SAGA_su_Sgf11"/>
</dbReference>
<evidence type="ECO:0000256" key="6">
    <source>
        <dbReference type="ARBA" id="ARBA00022771"/>
    </source>
</evidence>
<name>A0A182VR85_9DIPT</name>
<comment type="similarity">
    <text evidence="16 17">Belongs to the SGF11 family.</text>
</comment>
<keyword evidence="11 19" id="KW-0472">Membrane</keyword>
<evidence type="ECO:0000256" key="9">
    <source>
        <dbReference type="ARBA" id="ARBA00022989"/>
    </source>
</evidence>
<feature type="transmembrane region" description="Helical" evidence="19">
    <location>
        <begin position="787"/>
        <end position="803"/>
    </location>
</feature>
<feature type="transmembrane region" description="Helical" evidence="19">
    <location>
        <begin position="755"/>
        <end position="775"/>
    </location>
</feature>
<dbReference type="InterPro" id="IPR011701">
    <property type="entry name" value="MFS"/>
</dbReference>
<comment type="domain">
    <text evidence="16">The C-terminal SGF11-type zinc-finger domain forms part of the 'catalytic lobe' of the SAGA deubiquitination module.</text>
</comment>
<organism evidence="21 22">
    <name type="scientific">Anopheles minimus</name>
    <dbReference type="NCBI Taxonomy" id="112268"/>
    <lineage>
        <taxon>Eukaryota</taxon>
        <taxon>Metazoa</taxon>
        <taxon>Ecdysozoa</taxon>
        <taxon>Arthropoda</taxon>
        <taxon>Hexapoda</taxon>
        <taxon>Insecta</taxon>
        <taxon>Pterygota</taxon>
        <taxon>Neoptera</taxon>
        <taxon>Endopterygota</taxon>
        <taxon>Diptera</taxon>
        <taxon>Nematocera</taxon>
        <taxon>Culicoidea</taxon>
        <taxon>Culicidae</taxon>
        <taxon>Anophelinae</taxon>
        <taxon>Anopheles</taxon>
    </lineage>
</organism>
<feature type="transmembrane region" description="Helical" evidence="19">
    <location>
        <begin position="497"/>
        <end position="518"/>
    </location>
</feature>
<evidence type="ECO:0000256" key="2">
    <source>
        <dbReference type="ARBA" id="ARBA00004141"/>
    </source>
</evidence>
<evidence type="ECO:0000256" key="10">
    <source>
        <dbReference type="ARBA" id="ARBA00023015"/>
    </source>
</evidence>
<protein>
    <recommendedName>
        <fullName evidence="16">SAGA-associated factor 11 homolog</fullName>
    </recommendedName>
</protein>
<dbReference type="EnsemblMetazoa" id="AMIN000570-RA">
    <property type="protein sequence ID" value="AMIN000570-PA"/>
    <property type="gene ID" value="AMIN000570"/>
</dbReference>
<keyword evidence="12 16" id="KW-0010">Activator</keyword>
<evidence type="ECO:0000259" key="20">
    <source>
        <dbReference type="PROSITE" id="PS50850"/>
    </source>
</evidence>
<dbReference type="Pfam" id="PF08209">
    <property type="entry name" value="Sgf11"/>
    <property type="match status" value="1"/>
</dbReference>
<dbReference type="GO" id="GO:0071819">
    <property type="term" value="C:DUBm complex"/>
    <property type="evidence" value="ECO:0007669"/>
    <property type="project" value="UniProtKB-UniRule"/>
</dbReference>
<dbReference type="VEuPathDB" id="VectorBase:AMIN000570"/>
<feature type="transmembrane region" description="Helical" evidence="19">
    <location>
        <begin position="347"/>
        <end position="375"/>
    </location>
</feature>
<evidence type="ECO:0000256" key="14">
    <source>
        <dbReference type="ARBA" id="ARBA00023242"/>
    </source>
</evidence>
<evidence type="ECO:0000256" key="15">
    <source>
        <dbReference type="ARBA" id="ARBA00064970"/>
    </source>
</evidence>
<evidence type="ECO:0000256" key="1">
    <source>
        <dbReference type="ARBA" id="ARBA00004123"/>
    </source>
</evidence>
<evidence type="ECO:0000256" key="5">
    <source>
        <dbReference type="ARBA" id="ARBA00022723"/>
    </source>
</evidence>
<dbReference type="PROSITE" id="PS00216">
    <property type="entry name" value="SUGAR_TRANSPORT_1"/>
    <property type="match status" value="1"/>
</dbReference>
<comment type="subunit">
    <text evidence="16">Component of some SAGA transcription coactivator-HAT complexes. Within the SAGA complex, participates to a subcomplex of SAGA called the DUB module (deubiquitination module).</text>
</comment>
<sequence>MSDPETREKAANYLYESLVDETILGVAYEMHHASKTGSGAAVEGEPEDSKPYTIVDQPDMDVFGSSNTKKALDCHCPNCNRIVAASRFAPHLEKCMGMGRNSSRIASRRIANTRDAGTGNYFGGDEDDEDDADWSGEKRKKKISQTMTVLCTHHRIVEREPSKVNPRWKSCTVFSLLLIVSSSLVVSFSLHGLIADYKHHCLLKANLHFVEIPPDNGTIPAGKIQTDVQYRIDEYWSNWSSGTYCDTLKNVPLFQGICCTIWLAIFLVHGPGGILPQPWRIVFPSLIFFLGCLIVSILTASFITQGLTHLCAEFRTVNTAHGLSCARLIVYFSLVEENTTLVQEDKNYLLTLVFSWIWCGATIYGFCVILLRIILMPDFELFRVVVSLHGGRKGLLPAGYVVIFPYFRNVQVVIVLSYDYRKQLTISPSSVGNRMQNILPLQACTNMTYNFDELKKRSAVASTSHNISNNLQPAPKHEKVPEASKNITDITRTHRTAYVIFFSLLLDLLAFTMILPLLPSLLEYYRKNDNQLYGYLANSIKQFQAWIGAPERFTSVLFGGALGSMFSFLQFLSSPIVGALSDYYGRKPLMLLCATGIATSYGIWAYSESFLLFVIARFVGGISKGNVSLCMAVITDVSNQQNRGKAMALVGIAFSLGFIAGPMIGAMFSRFSDKTGTLWFFAPAMFAMVLAVADILFLAVCLKETLPKEKRSNRIINSLSHAIDHISIRALFRFSAVQNLPQKDVRSLRSLGVTYFLYLFLYSGLEFTVTFLMYHKFGYTSIDQAKVFLTTGVLMALLQGSVVRRLPDRLVKSSAVFGLYLIIPAFIIVGLAESSPALYLGMILFAISTAFVVTCMTTITSKYGDFHQKGTVLGVFRSLGALARAVGPIVASVAFWGVGARLTYIAGGLLLLWPALMLQYLKL</sequence>
<keyword evidence="13 16" id="KW-0804">Transcription</keyword>
<comment type="subcellular location">
    <subcellularLocation>
        <location evidence="2">Membrane</location>
        <topology evidence="2">Multi-pass membrane protein</topology>
    </subcellularLocation>
    <subcellularLocation>
        <location evidence="1 16 17">Nucleus</location>
    </subcellularLocation>
</comment>
<feature type="domain" description="Major facilitator superfamily (MFS) profile" evidence="20">
    <location>
        <begin position="496"/>
        <end position="923"/>
    </location>
</feature>
<feature type="transmembrane region" description="Helical" evidence="19">
    <location>
        <begin position="556"/>
        <end position="577"/>
    </location>
</feature>
<dbReference type="GO" id="GO:0008270">
    <property type="term" value="F:zinc ion binding"/>
    <property type="evidence" value="ECO:0007669"/>
    <property type="project" value="UniProtKB-UniRule"/>
</dbReference>
<dbReference type="GO" id="GO:0031526">
    <property type="term" value="C:brush border membrane"/>
    <property type="evidence" value="ECO:0007669"/>
    <property type="project" value="TreeGrafter"/>
</dbReference>
<comment type="subunit">
    <text evidence="15">Component of some SAGA transcription coactivator-HAT complexes. Within the SAGA complex, participates in a subcomplex of SAGA called the DUB module (deubiquitination module).</text>
</comment>
<evidence type="ECO:0000256" key="11">
    <source>
        <dbReference type="ARBA" id="ARBA00023136"/>
    </source>
</evidence>
<dbReference type="SUPFAM" id="SSF103473">
    <property type="entry name" value="MFS general substrate transporter"/>
    <property type="match status" value="1"/>
</dbReference>
<dbReference type="FunFam" id="3.30.160.60:FF:000118">
    <property type="entry name" value="Ataxin-7-like protein 3"/>
    <property type="match status" value="1"/>
</dbReference>
<evidence type="ECO:0000256" key="12">
    <source>
        <dbReference type="ARBA" id="ARBA00023159"/>
    </source>
</evidence>
<keyword evidence="5 16" id="KW-0479">Metal-binding</keyword>
<feature type="transmembrane region" description="Helical" evidence="19">
    <location>
        <begin position="646"/>
        <end position="668"/>
    </location>
</feature>
<evidence type="ECO:0000256" key="3">
    <source>
        <dbReference type="ARBA" id="ARBA00022448"/>
    </source>
</evidence>
<keyword evidence="4 19" id="KW-0812">Transmembrane</keyword>
<feature type="transmembrane region" description="Helical" evidence="19">
    <location>
        <begin position="173"/>
        <end position="194"/>
    </location>
</feature>
<keyword evidence="7 16" id="KW-0862">Zinc</keyword>
<feature type="transmembrane region" description="Helical" evidence="19">
    <location>
        <begin position="680"/>
        <end position="702"/>
    </location>
</feature>
<dbReference type="InterPro" id="IPR036259">
    <property type="entry name" value="MFS_trans_sf"/>
</dbReference>
<dbReference type="HAMAP" id="MF_03047">
    <property type="entry name" value="Sgf11"/>
    <property type="match status" value="1"/>
</dbReference>
<evidence type="ECO:0000256" key="17">
    <source>
        <dbReference type="RuleBase" id="RU261113"/>
    </source>
</evidence>
<accession>A0A182VR85</accession>
<comment type="function">
    <text evidence="16 17">Component of the transcription regulatory histone acetylation (HAT) complex SAGA, a multiprotein complex that activates transcription by remodeling chromatin and mediating histone acetylation and deubiquitination. Within the SAGA complex, participates in a subcomplex that specifically deubiquitinates histone H2B. The SAGA complex is recruited to specific gene promoters by activators, where it is required for transcription.</text>
</comment>
<feature type="compositionally biased region" description="Acidic residues" evidence="18">
    <location>
        <begin position="124"/>
        <end position="134"/>
    </location>
</feature>
<feature type="transmembrane region" description="Helical" evidence="19">
    <location>
        <begin position="838"/>
        <end position="859"/>
    </location>
</feature>
<dbReference type="InterPro" id="IPR005829">
    <property type="entry name" value="Sugar_transporter_CS"/>
</dbReference>
<keyword evidence="3" id="KW-0813">Transport</keyword>
<feature type="transmembrane region" description="Helical" evidence="19">
    <location>
        <begin position="281"/>
        <end position="304"/>
    </location>
</feature>
<feature type="transmembrane region" description="Helical" evidence="19">
    <location>
        <begin position="902"/>
        <end position="921"/>
    </location>
</feature>
<evidence type="ECO:0000256" key="13">
    <source>
        <dbReference type="ARBA" id="ARBA00023163"/>
    </source>
</evidence>
<keyword evidence="6 16" id="KW-0863">Zinc-finger</keyword>
<reference evidence="22" key="1">
    <citation type="submission" date="2013-03" db="EMBL/GenBank/DDBJ databases">
        <title>The Genome Sequence of Anopheles minimus MINIMUS1.</title>
        <authorList>
            <consortium name="The Broad Institute Genomics Platform"/>
            <person name="Neafsey D.E."/>
            <person name="Walton C."/>
            <person name="Walker B."/>
            <person name="Young S.K."/>
            <person name="Zeng Q."/>
            <person name="Gargeya S."/>
            <person name="Fitzgerald M."/>
            <person name="Haas B."/>
            <person name="Abouelleil A."/>
            <person name="Allen A.W."/>
            <person name="Alvarado L."/>
            <person name="Arachchi H.M."/>
            <person name="Berlin A.M."/>
            <person name="Chapman S.B."/>
            <person name="Gainer-Dewar J."/>
            <person name="Goldberg J."/>
            <person name="Griggs A."/>
            <person name="Gujja S."/>
            <person name="Hansen M."/>
            <person name="Howarth C."/>
            <person name="Imamovic A."/>
            <person name="Ireland A."/>
            <person name="Larimer J."/>
            <person name="McCowan C."/>
            <person name="Murphy C."/>
            <person name="Pearson M."/>
            <person name="Poon T.W."/>
            <person name="Priest M."/>
            <person name="Roberts A."/>
            <person name="Saif S."/>
            <person name="Shea T."/>
            <person name="Sisk P."/>
            <person name="Sykes S."/>
            <person name="Wortman J."/>
            <person name="Nusbaum C."/>
            <person name="Birren B."/>
        </authorList>
    </citation>
    <scope>NUCLEOTIDE SEQUENCE [LARGE SCALE GENOMIC DNA]</scope>
    <source>
        <strain evidence="22">MINIMUS1</strain>
    </source>
</reference>
<proteinExistence type="inferred from homology"/>